<sequence>MEKYFPSSTTDATRSNLNSTSKLSSTQKQLSPNKGIQMHALAQARKKLDNQVLLLQNRIKHLETERCRSERTIDLAKTMTQRRQEVRKKYNADKELQIQKKINCAKDLDAKKRLISQEREKRKESLNQTKQKLLIDKKRASSAVKQAKLINESTRKEQEELNRSLAKNQAEKIVVASKKKREIQEEKSKKLKLEAELRYIERIEEETKYQETAKQRIKELEAREEELAGSLKKTLLRKESVLSRLGSSQSLNSTFYSQHWLPHSPSKCLCVHTPNSGDQIFDDISINYIEYVPFDVVDITND</sequence>
<reference evidence="3" key="1">
    <citation type="submission" date="2021-09" db="EMBL/GenBank/DDBJ databases">
        <authorList>
            <consortium name="AG Swart"/>
            <person name="Singh M."/>
            <person name="Singh A."/>
            <person name="Seah K."/>
            <person name="Emmerich C."/>
        </authorList>
    </citation>
    <scope>NUCLEOTIDE SEQUENCE</scope>
    <source>
        <strain evidence="3">ATCC30299</strain>
    </source>
</reference>
<keyword evidence="4" id="KW-1185">Reference proteome</keyword>
<protein>
    <submittedName>
        <fullName evidence="3">Uncharacterized protein</fullName>
    </submittedName>
</protein>
<feature type="compositionally biased region" description="Low complexity" evidence="2">
    <location>
        <begin position="15"/>
        <end position="31"/>
    </location>
</feature>
<comment type="caution">
    <text evidence="3">The sequence shown here is derived from an EMBL/GenBank/DDBJ whole genome shotgun (WGS) entry which is preliminary data.</text>
</comment>
<feature type="region of interest" description="Disordered" evidence="2">
    <location>
        <begin position="1"/>
        <end position="33"/>
    </location>
</feature>
<dbReference type="EMBL" id="CAJZBQ010000053">
    <property type="protein sequence ID" value="CAG9331258.1"/>
    <property type="molecule type" value="Genomic_DNA"/>
</dbReference>
<evidence type="ECO:0000313" key="3">
    <source>
        <dbReference type="EMBL" id="CAG9331258.1"/>
    </source>
</evidence>
<dbReference type="AlphaFoldDB" id="A0AAU9K6J3"/>
<evidence type="ECO:0000313" key="4">
    <source>
        <dbReference type="Proteomes" id="UP001162131"/>
    </source>
</evidence>
<gene>
    <name evidence="3" type="ORF">BSTOLATCC_MIC53333</name>
</gene>
<feature type="compositionally biased region" description="Polar residues" evidence="2">
    <location>
        <begin position="1"/>
        <end position="14"/>
    </location>
</feature>
<name>A0AAU9K6J3_9CILI</name>
<evidence type="ECO:0000256" key="2">
    <source>
        <dbReference type="SAM" id="MobiDB-lite"/>
    </source>
</evidence>
<accession>A0AAU9K6J3</accession>
<evidence type="ECO:0000256" key="1">
    <source>
        <dbReference type="SAM" id="Coils"/>
    </source>
</evidence>
<dbReference type="Proteomes" id="UP001162131">
    <property type="component" value="Unassembled WGS sequence"/>
</dbReference>
<keyword evidence="1" id="KW-0175">Coiled coil</keyword>
<feature type="coiled-coil region" evidence="1">
    <location>
        <begin position="144"/>
        <end position="230"/>
    </location>
</feature>
<proteinExistence type="predicted"/>
<organism evidence="3 4">
    <name type="scientific">Blepharisma stoltei</name>
    <dbReference type="NCBI Taxonomy" id="1481888"/>
    <lineage>
        <taxon>Eukaryota</taxon>
        <taxon>Sar</taxon>
        <taxon>Alveolata</taxon>
        <taxon>Ciliophora</taxon>
        <taxon>Postciliodesmatophora</taxon>
        <taxon>Heterotrichea</taxon>
        <taxon>Heterotrichida</taxon>
        <taxon>Blepharismidae</taxon>
        <taxon>Blepharisma</taxon>
    </lineage>
</organism>